<name>A0A8J5IX81_9STRA</name>
<dbReference type="Proteomes" id="UP000709295">
    <property type="component" value="Unassembled WGS sequence"/>
</dbReference>
<sequence length="121" mass="13552">MRAEPFAPQIFSPTKPVGGGIGRKSKDESIISKIRGKQPFLTERCDWRHGINSRPSVHYGSSHAALRSYATFCFVRMSNPRGCSNAGENYCKCVEREELDSKSNLSPSSRRVPQVIHWNVA</sequence>
<reference evidence="1" key="1">
    <citation type="submission" date="2021-01" db="EMBL/GenBank/DDBJ databases">
        <title>Phytophthora aleatoria, a newly-described species from Pinus radiata is distinct from Phytophthora cactorum isolates based on comparative genomics.</title>
        <authorList>
            <person name="Mcdougal R."/>
            <person name="Panda P."/>
            <person name="Williams N."/>
            <person name="Studholme D.J."/>
        </authorList>
    </citation>
    <scope>NUCLEOTIDE SEQUENCE</scope>
    <source>
        <strain evidence="1">NZFS 4037</strain>
    </source>
</reference>
<accession>A0A8J5IX81</accession>
<keyword evidence="2" id="KW-1185">Reference proteome</keyword>
<protein>
    <submittedName>
        <fullName evidence="1">Uncharacterized protein</fullName>
    </submittedName>
</protein>
<organism evidence="1 2">
    <name type="scientific">Phytophthora aleatoria</name>
    <dbReference type="NCBI Taxonomy" id="2496075"/>
    <lineage>
        <taxon>Eukaryota</taxon>
        <taxon>Sar</taxon>
        <taxon>Stramenopiles</taxon>
        <taxon>Oomycota</taxon>
        <taxon>Peronosporomycetes</taxon>
        <taxon>Peronosporales</taxon>
        <taxon>Peronosporaceae</taxon>
        <taxon>Phytophthora</taxon>
    </lineage>
</organism>
<proteinExistence type="predicted"/>
<evidence type="ECO:0000313" key="2">
    <source>
        <dbReference type="Proteomes" id="UP000709295"/>
    </source>
</evidence>
<evidence type="ECO:0000313" key="1">
    <source>
        <dbReference type="EMBL" id="KAG6975924.1"/>
    </source>
</evidence>
<gene>
    <name evidence="1" type="ORF">JG688_00001885</name>
</gene>
<comment type="caution">
    <text evidence="1">The sequence shown here is derived from an EMBL/GenBank/DDBJ whole genome shotgun (WGS) entry which is preliminary data.</text>
</comment>
<dbReference type="EMBL" id="JAENGY010000046">
    <property type="protein sequence ID" value="KAG6975924.1"/>
    <property type="molecule type" value="Genomic_DNA"/>
</dbReference>
<dbReference type="AlphaFoldDB" id="A0A8J5IX81"/>